<feature type="transmembrane region" description="Helical" evidence="8">
    <location>
        <begin position="328"/>
        <end position="350"/>
    </location>
</feature>
<feature type="transmembrane region" description="Helical" evidence="8">
    <location>
        <begin position="267"/>
        <end position="288"/>
    </location>
</feature>
<protein>
    <submittedName>
        <fullName evidence="10">Acyltransferase</fullName>
    </submittedName>
</protein>
<dbReference type="EMBL" id="AYYK01000004">
    <property type="protein sequence ID" value="KRM79232.1"/>
    <property type="molecule type" value="Genomic_DNA"/>
</dbReference>
<keyword evidence="2" id="KW-1003">Cell membrane</keyword>
<evidence type="ECO:0000256" key="5">
    <source>
        <dbReference type="ARBA" id="ARBA00022989"/>
    </source>
</evidence>
<evidence type="ECO:0000259" key="9">
    <source>
        <dbReference type="Pfam" id="PF01757"/>
    </source>
</evidence>
<keyword evidence="7 10" id="KW-0012">Acyltransferase</keyword>
<evidence type="ECO:0000313" key="10">
    <source>
        <dbReference type="EMBL" id="KRM79232.1"/>
    </source>
</evidence>
<evidence type="ECO:0000256" key="6">
    <source>
        <dbReference type="ARBA" id="ARBA00023136"/>
    </source>
</evidence>
<dbReference type="PANTHER" id="PTHR23028">
    <property type="entry name" value="ACETYLTRANSFERASE"/>
    <property type="match status" value="1"/>
</dbReference>
<dbReference type="Gene3D" id="3.40.50.1110">
    <property type="entry name" value="SGNH hydrolase"/>
    <property type="match status" value="1"/>
</dbReference>
<sequence length="634" mass="71264">MRITGLLLVLTYHFFKNLLPGGFIGVDIFFTFSGYLITALMVDEFNRQGNFDLIGFYRRRFYRIVPPLVLSILLVIPFTYLVSRDYVTNIGKQITAALGFTTNFYEIATGGSYETNFIPHLFVHTWSLAIEMHYYIIWGLCALLIARLVKHSYQKNQKTKRRALMLFKRSLFLLSGIFFIASLSAMIIGSLHLKEFSPVYFSTLTHCFPFFLGSCLGILVGIRQISTRFMASVRTWTTPIAIFILGLCFTALIGLSLTLQFDQRSTYFYGFLVASILASIMIYAARILHEKTPTIAEPKVITFLADTSYSVYLFHWPFFVIFSHVVNLYWAVILTLVLSLAFSALSYYFLEPLIAGKTDQFHATWVRWSLKKHLLQTAIVVILIALTGVTSYTAYAAPTMTSLETKLWTSGLYQDIDQINDAHQAVLAAVEAKQKAEAARKKQLAAKTAAEKAKAEEERILSMIPQGVSIIGDSVTLGTRQYLGAHVPESTIDAAGNRTMDLAYKVMMDQQKKHTLRQYVVIAIGTNALNDWQAQTDKVIHSLEKGHHLILMTPHDGSATAAYNSEKLAVYERTLPKRYPWITIADWNTVAKAHPEAFKGSDGTHFGGNAQGDALFAKCINDALAIAKKQPFKK</sequence>
<feature type="transmembrane region" description="Helical" evidence="8">
    <location>
        <begin position="240"/>
        <end position="261"/>
    </location>
</feature>
<evidence type="ECO:0000256" key="2">
    <source>
        <dbReference type="ARBA" id="ARBA00022475"/>
    </source>
</evidence>
<keyword evidence="3 10" id="KW-0808">Transferase</keyword>
<dbReference type="Pfam" id="PF01757">
    <property type="entry name" value="Acyl_transf_3"/>
    <property type="match status" value="1"/>
</dbReference>
<accession>A0A0R2BJE4</accession>
<name>A0A0R2BJE4_9LACO</name>
<feature type="transmembrane region" description="Helical" evidence="8">
    <location>
        <begin position="300"/>
        <end position="322"/>
    </location>
</feature>
<dbReference type="SUPFAM" id="SSF52266">
    <property type="entry name" value="SGNH hydrolase"/>
    <property type="match status" value="1"/>
</dbReference>
<feature type="transmembrane region" description="Helical" evidence="8">
    <location>
        <begin position="374"/>
        <end position="395"/>
    </location>
</feature>
<dbReference type="InterPro" id="IPR050879">
    <property type="entry name" value="Acyltransferase_3"/>
</dbReference>
<dbReference type="Proteomes" id="UP000051813">
    <property type="component" value="Unassembled WGS sequence"/>
</dbReference>
<dbReference type="GO" id="GO:0009103">
    <property type="term" value="P:lipopolysaccharide biosynthetic process"/>
    <property type="evidence" value="ECO:0007669"/>
    <property type="project" value="TreeGrafter"/>
</dbReference>
<evidence type="ECO:0000256" key="4">
    <source>
        <dbReference type="ARBA" id="ARBA00022692"/>
    </source>
</evidence>
<evidence type="ECO:0000256" key="1">
    <source>
        <dbReference type="ARBA" id="ARBA00004651"/>
    </source>
</evidence>
<evidence type="ECO:0000256" key="7">
    <source>
        <dbReference type="ARBA" id="ARBA00023315"/>
    </source>
</evidence>
<feature type="transmembrane region" description="Helical" evidence="8">
    <location>
        <begin position="61"/>
        <end position="82"/>
    </location>
</feature>
<keyword evidence="11" id="KW-1185">Reference proteome</keyword>
<feature type="domain" description="Acyltransferase 3" evidence="9">
    <location>
        <begin position="2"/>
        <end position="347"/>
    </location>
</feature>
<dbReference type="GO" id="GO:0016747">
    <property type="term" value="F:acyltransferase activity, transferring groups other than amino-acyl groups"/>
    <property type="evidence" value="ECO:0007669"/>
    <property type="project" value="InterPro"/>
</dbReference>
<keyword evidence="6 8" id="KW-0472">Membrane</keyword>
<feature type="transmembrane region" description="Helical" evidence="8">
    <location>
        <begin position="132"/>
        <end position="149"/>
    </location>
</feature>
<keyword evidence="4 8" id="KW-0812">Transmembrane</keyword>
<evidence type="ECO:0000313" key="11">
    <source>
        <dbReference type="Proteomes" id="UP000051813"/>
    </source>
</evidence>
<organism evidence="10 11">
    <name type="scientific">Lapidilactobacillus dextrinicus DSM 20335</name>
    <dbReference type="NCBI Taxonomy" id="1423738"/>
    <lineage>
        <taxon>Bacteria</taxon>
        <taxon>Bacillati</taxon>
        <taxon>Bacillota</taxon>
        <taxon>Bacilli</taxon>
        <taxon>Lactobacillales</taxon>
        <taxon>Lactobacillaceae</taxon>
        <taxon>Lapidilactobacillus</taxon>
    </lineage>
</organism>
<feature type="transmembrane region" description="Helical" evidence="8">
    <location>
        <begin position="199"/>
        <end position="220"/>
    </location>
</feature>
<gene>
    <name evidence="10" type="ORF">FC84_GL001403</name>
</gene>
<dbReference type="AlphaFoldDB" id="A0A0R2BJE4"/>
<evidence type="ECO:0000256" key="3">
    <source>
        <dbReference type="ARBA" id="ARBA00022679"/>
    </source>
</evidence>
<dbReference type="PATRIC" id="fig|1423738.3.peg.1418"/>
<keyword evidence="5 8" id="KW-1133">Transmembrane helix</keyword>
<comment type="subcellular location">
    <subcellularLocation>
        <location evidence="1">Cell membrane</location>
        <topology evidence="1">Multi-pass membrane protein</topology>
    </subcellularLocation>
</comment>
<evidence type="ECO:0000256" key="8">
    <source>
        <dbReference type="SAM" id="Phobius"/>
    </source>
</evidence>
<dbReference type="InterPro" id="IPR002656">
    <property type="entry name" value="Acyl_transf_3_dom"/>
</dbReference>
<proteinExistence type="predicted"/>
<dbReference type="GO" id="GO:0005886">
    <property type="term" value="C:plasma membrane"/>
    <property type="evidence" value="ECO:0007669"/>
    <property type="project" value="UniProtKB-SubCell"/>
</dbReference>
<dbReference type="PANTHER" id="PTHR23028:SF53">
    <property type="entry name" value="ACYL_TRANSF_3 DOMAIN-CONTAINING PROTEIN"/>
    <property type="match status" value="1"/>
</dbReference>
<feature type="transmembrane region" description="Helical" evidence="8">
    <location>
        <begin position="170"/>
        <end position="193"/>
    </location>
</feature>
<dbReference type="InterPro" id="IPR036514">
    <property type="entry name" value="SGNH_hydro_sf"/>
</dbReference>
<reference evidence="10 11" key="1">
    <citation type="journal article" date="2015" name="Genome Announc.">
        <title>Expanding the biotechnology potential of lactobacilli through comparative genomics of 213 strains and associated genera.</title>
        <authorList>
            <person name="Sun Z."/>
            <person name="Harris H.M."/>
            <person name="McCann A."/>
            <person name="Guo C."/>
            <person name="Argimon S."/>
            <person name="Zhang W."/>
            <person name="Yang X."/>
            <person name="Jeffery I.B."/>
            <person name="Cooney J.C."/>
            <person name="Kagawa T.F."/>
            <person name="Liu W."/>
            <person name="Song Y."/>
            <person name="Salvetti E."/>
            <person name="Wrobel A."/>
            <person name="Rasinkangas P."/>
            <person name="Parkhill J."/>
            <person name="Rea M.C."/>
            <person name="O'Sullivan O."/>
            <person name="Ritari J."/>
            <person name="Douillard F.P."/>
            <person name="Paul Ross R."/>
            <person name="Yang R."/>
            <person name="Briner A.E."/>
            <person name="Felis G.E."/>
            <person name="de Vos W.M."/>
            <person name="Barrangou R."/>
            <person name="Klaenhammer T.R."/>
            <person name="Caufield P.W."/>
            <person name="Cui Y."/>
            <person name="Zhang H."/>
            <person name="O'Toole P.W."/>
        </authorList>
    </citation>
    <scope>NUCLEOTIDE SEQUENCE [LARGE SCALE GENOMIC DNA]</scope>
    <source>
        <strain evidence="10 11">DSM 20335</strain>
    </source>
</reference>
<comment type="caution">
    <text evidence="10">The sequence shown here is derived from an EMBL/GenBank/DDBJ whole genome shotgun (WGS) entry which is preliminary data.</text>
</comment>
<dbReference type="STRING" id="1423738.FC84_GL001403"/>
<feature type="transmembrane region" description="Helical" evidence="8">
    <location>
        <begin position="20"/>
        <end position="40"/>
    </location>
</feature>